<dbReference type="PANTHER" id="PTHR35146:SF1">
    <property type="entry name" value="UPF0178 PROTEIN YAII"/>
    <property type="match status" value="1"/>
</dbReference>
<dbReference type="HAMAP" id="MF_00489">
    <property type="entry name" value="UPF0178"/>
    <property type="match status" value="1"/>
</dbReference>
<dbReference type="KEGG" id="tcd:AAIA72_11190"/>
<dbReference type="CDD" id="cd18720">
    <property type="entry name" value="PIN_YqxD-like"/>
    <property type="match status" value="1"/>
</dbReference>
<comment type="similarity">
    <text evidence="1 2">Belongs to the UPF0178 family.</text>
</comment>
<reference evidence="3" key="1">
    <citation type="submission" date="2024-05" db="EMBL/GenBank/DDBJ databases">
        <title>Genome sequencing of novel strain.</title>
        <authorList>
            <person name="Ganbat D."/>
            <person name="Ganbat S."/>
            <person name="Lee S.-J."/>
        </authorList>
    </citation>
    <scope>NUCLEOTIDE SEQUENCE</scope>
    <source>
        <strain evidence="3">SMD15-11</strain>
    </source>
</reference>
<dbReference type="AlphaFoldDB" id="A0AB39UTN1"/>
<dbReference type="EMBL" id="CP154858">
    <property type="protein sequence ID" value="XDT71367.1"/>
    <property type="molecule type" value="Genomic_DNA"/>
</dbReference>
<proteinExistence type="inferred from homology"/>
<dbReference type="InterPro" id="IPR003791">
    <property type="entry name" value="UPF0178"/>
</dbReference>
<organism evidence="3">
    <name type="scientific">Thermohahella caldifontis</name>
    <dbReference type="NCBI Taxonomy" id="3142973"/>
    <lineage>
        <taxon>Bacteria</taxon>
        <taxon>Pseudomonadati</taxon>
        <taxon>Pseudomonadota</taxon>
        <taxon>Gammaproteobacteria</taxon>
        <taxon>Oceanospirillales</taxon>
        <taxon>Hahellaceae</taxon>
        <taxon>Thermohahella</taxon>
    </lineage>
</organism>
<name>A0AB39UTN1_9GAMM</name>
<evidence type="ECO:0000256" key="2">
    <source>
        <dbReference type="HAMAP-Rule" id="MF_00489"/>
    </source>
</evidence>
<sequence>MSDVSPRPPQIWVDADACPRPMREMLFKAARRTGVQVTLVANHPLPVPALPNVTFRQVEKGFDVADNALLEWVNRGDLVITQDTPLASDLLAKGAEAVSPRGVPWSPDTIRSKLAMRDFMETLRASGVQTGGPSTLGPAEKQAFAAVLDRWLARVYQPALRRSQSGQARSDRS</sequence>
<evidence type="ECO:0000256" key="1">
    <source>
        <dbReference type="ARBA" id="ARBA00008522"/>
    </source>
</evidence>
<accession>A0AB39UTN1</accession>
<dbReference type="Pfam" id="PF02639">
    <property type="entry name" value="DUF188"/>
    <property type="match status" value="1"/>
</dbReference>
<dbReference type="PANTHER" id="PTHR35146">
    <property type="entry name" value="UPF0178 PROTEIN YAII"/>
    <property type="match status" value="1"/>
</dbReference>
<gene>
    <name evidence="3" type="ORF">AAIA72_11190</name>
</gene>
<protein>
    <recommendedName>
        <fullName evidence="2">UPF0178 protein AAIA72_11190</fullName>
    </recommendedName>
</protein>
<dbReference type="NCBIfam" id="NF001095">
    <property type="entry name" value="PRK00124.1"/>
    <property type="match status" value="1"/>
</dbReference>
<dbReference type="RefSeq" id="WP_369600402.1">
    <property type="nucleotide sequence ID" value="NZ_CP154858.1"/>
</dbReference>
<evidence type="ECO:0000313" key="3">
    <source>
        <dbReference type="EMBL" id="XDT71367.1"/>
    </source>
</evidence>